<keyword evidence="3" id="KW-1185">Reference proteome</keyword>
<reference evidence="2" key="1">
    <citation type="submission" date="2021-09" db="EMBL/GenBank/DDBJ databases">
        <authorList>
            <person name="Martin H S."/>
        </authorList>
    </citation>
    <scope>NUCLEOTIDE SEQUENCE</scope>
</reference>
<proteinExistence type="predicted"/>
<accession>A0A8J2QH70</accession>
<name>A0A8J2QH70_9NEOP</name>
<evidence type="ECO:0000256" key="1">
    <source>
        <dbReference type="SAM" id="MobiDB-lite"/>
    </source>
</evidence>
<sequence length="195" mass="20632">MPEISGFCRSSVGKAQAVGGRQARPASTTPPARIAVRPLLYNELLAHRPLQHFYYTLTLSNTSHKFFSLPGVTRVLLVRCAGRVASEDASTTCLERTRTGLHRSQTTAGGGAGRRERAAGAGGERRGQAGGEGDLPHSLPYKLAFYPLSCPFVSMKTLNESLLRGRGRALNGGVAIIRTAAPTHARRGAPAGGRG</sequence>
<protein>
    <submittedName>
        <fullName evidence="2">(African queen) hypothetical protein</fullName>
    </submittedName>
</protein>
<gene>
    <name evidence="2" type="ORF">DCHRY22_LOCUS4122</name>
</gene>
<feature type="compositionally biased region" description="Basic and acidic residues" evidence="1">
    <location>
        <begin position="113"/>
        <end position="127"/>
    </location>
</feature>
<feature type="region of interest" description="Disordered" evidence="1">
    <location>
        <begin position="99"/>
        <end position="134"/>
    </location>
</feature>
<dbReference type="AlphaFoldDB" id="A0A8J2QH70"/>
<evidence type="ECO:0000313" key="2">
    <source>
        <dbReference type="EMBL" id="CAG9562849.1"/>
    </source>
</evidence>
<evidence type="ECO:0000313" key="3">
    <source>
        <dbReference type="Proteomes" id="UP000789524"/>
    </source>
</evidence>
<dbReference type="Proteomes" id="UP000789524">
    <property type="component" value="Unassembled WGS sequence"/>
</dbReference>
<dbReference type="EMBL" id="CAKASE010000049">
    <property type="protein sequence ID" value="CAG9562849.1"/>
    <property type="molecule type" value="Genomic_DNA"/>
</dbReference>
<comment type="caution">
    <text evidence="2">The sequence shown here is derived from an EMBL/GenBank/DDBJ whole genome shotgun (WGS) entry which is preliminary data.</text>
</comment>
<organism evidence="2 3">
    <name type="scientific">Danaus chrysippus</name>
    <name type="common">African queen</name>
    <dbReference type="NCBI Taxonomy" id="151541"/>
    <lineage>
        <taxon>Eukaryota</taxon>
        <taxon>Metazoa</taxon>
        <taxon>Ecdysozoa</taxon>
        <taxon>Arthropoda</taxon>
        <taxon>Hexapoda</taxon>
        <taxon>Insecta</taxon>
        <taxon>Pterygota</taxon>
        <taxon>Neoptera</taxon>
        <taxon>Endopterygota</taxon>
        <taxon>Lepidoptera</taxon>
        <taxon>Glossata</taxon>
        <taxon>Ditrysia</taxon>
        <taxon>Papilionoidea</taxon>
        <taxon>Nymphalidae</taxon>
        <taxon>Danainae</taxon>
        <taxon>Danaini</taxon>
        <taxon>Danaina</taxon>
        <taxon>Danaus</taxon>
        <taxon>Anosia</taxon>
    </lineage>
</organism>